<sequence>MAPSIYDTAWLAMIEKRTDQGFEWLFPDSFEYLLHRQTEDGGWDLLKDVANRHSGYSENIWVQDCVVHSLAALCALCRHYQRASCHSQELLPGDLLRRIFRAKSFLDAKLQIWQPDGATHCTLELSVPVLIHLLHDQGVEFEFPAKDDLLSEYAAATSINLSGLYERPCNTSLSSLEVFTMQLEWDRLEHLPNSSGIAASPASTAAYLMYSPTWSDGCEAYLRHVLLGSHRKRNGGVAGVYPLEVFEPCWVLSTLLESGFTVDDLGVKNVDDLLKLIHTSMQNGVIGPTYSLLPSADDTSRALAVLTNNGYEVSYASLLEKFEGDDSFRAFEDSVRYLDPCVPQLATSVSINGNVLYCLVSSPDPSVFTSQIEKIVKFMCSEWSKWKAAKDPRNLSEYYSILNVGQSLVRTRALSDQGCLPALATDLAQEHIPRCLQEVLDRVLRGQNEDGSWGNMHGTEETAYAIIVLAYLASHAAITNDPSKSDHAIARGKQFLLDNWILGHKSDRIWTGKVLHGISCVHDAYVLAALKINRESIAGRRGQSLGILPFCKKR</sequence>
<accession>A0A1L9V238</accession>
<dbReference type="InterPro" id="IPR050148">
    <property type="entry name" value="Terpene_synthase-like"/>
</dbReference>
<proteinExistence type="inferred from homology"/>
<dbReference type="PANTHER" id="PTHR31739:SF25">
    <property type="entry name" value="(E,E)-GERANYLLINALOOL SYNTHASE"/>
    <property type="match status" value="1"/>
</dbReference>
<dbReference type="Gene3D" id="1.50.10.160">
    <property type="match status" value="1"/>
</dbReference>
<dbReference type="GO" id="GO:0010333">
    <property type="term" value="F:terpene synthase activity"/>
    <property type="evidence" value="ECO:0007669"/>
    <property type="project" value="InterPro"/>
</dbReference>
<dbReference type="Proteomes" id="UP000184499">
    <property type="component" value="Unassembled WGS sequence"/>
</dbReference>
<dbReference type="Gene3D" id="1.50.10.20">
    <property type="match status" value="1"/>
</dbReference>
<evidence type="ECO:0008006" key="4">
    <source>
        <dbReference type="Google" id="ProtNLM"/>
    </source>
</evidence>
<evidence type="ECO:0000256" key="1">
    <source>
        <dbReference type="ARBA" id="ARBA00006333"/>
    </source>
</evidence>
<name>A0A1L9V238_ASPBC</name>
<dbReference type="SUPFAM" id="SSF48239">
    <property type="entry name" value="Terpenoid cyclases/Protein prenyltransferases"/>
    <property type="match status" value="2"/>
</dbReference>
<evidence type="ECO:0000313" key="3">
    <source>
        <dbReference type="Proteomes" id="UP000184499"/>
    </source>
</evidence>
<dbReference type="OMA" id="DRIWTGK"/>
<dbReference type="PANTHER" id="PTHR31739">
    <property type="entry name" value="ENT-COPALYL DIPHOSPHATE SYNTHASE, CHLOROPLASTIC"/>
    <property type="match status" value="1"/>
</dbReference>
<gene>
    <name evidence="2" type="ORF">ASPBRDRAFT_191242</name>
</gene>
<evidence type="ECO:0000313" key="2">
    <source>
        <dbReference type="EMBL" id="OJJ77976.1"/>
    </source>
</evidence>
<comment type="similarity">
    <text evidence="1">Belongs to the terpene synthase family.</text>
</comment>
<keyword evidence="3" id="KW-1185">Reference proteome</keyword>
<dbReference type="OrthoDB" id="2343925at2759"/>
<dbReference type="InterPro" id="IPR008930">
    <property type="entry name" value="Terpenoid_cyclase/PrenylTrfase"/>
</dbReference>
<protein>
    <recommendedName>
        <fullName evidence="4">Squalene cyclase C-terminal domain-containing protein</fullName>
    </recommendedName>
</protein>
<dbReference type="GO" id="GO:0016102">
    <property type="term" value="P:diterpenoid biosynthetic process"/>
    <property type="evidence" value="ECO:0007669"/>
    <property type="project" value="TreeGrafter"/>
</dbReference>
<dbReference type="VEuPathDB" id="FungiDB:ASPBRDRAFT_191242"/>
<dbReference type="AlphaFoldDB" id="A0A1L9V238"/>
<dbReference type="EMBL" id="KV878679">
    <property type="protein sequence ID" value="OJJ77976.1"/>
    <property type="molecule type" value="Genomic_DNA"/>
</dbReference>
<dbReference type="GeneID" id="93572827"/>
<dbReference type="GO" id="GO:0000287">
    <property type="term" value="F:magnesium ion binding"/>
    <property type="evidence" value="ECO:0007669"/>
    <property type="project" value="TreeGrafter"/>
</dbReference>
<dbReference type="RefSeq" id="XP_067485223.1">
    <property type="nucleotide sequence ID" value="XM_067620339.1"/>
</dbReference>
<organism evidence="2 3">
    <name type="scientific">Aspergillus brasiliensis (strain CBS 101740 / IMI 381727 / IBT 21946)</name>
    <dbReference type="NCBI Taxonomy" id="767769"/>
    <lineage>
        <taxon>Eukaryota</taxon>
        <taxon>Fungi</taxon>
        <taxon>Dikarya</taxon>
        <taxon>Ascomycota</taxon>
        <taxon>Pezizomycotina</taxon>
        <taxon>Eurotiomycetes</taxon>
        <taxon>Eurotiomycetidae</taxon>
        <taxon>Eurotiales</taxon>
        <taxon>Aspergillaceae</taxon>
        <taxon>Aspergillus</taxon>
        <taxon>Aspergillus subgen. Circumdati</taxon>
    </lineage>
</organism>
<reference evidence="3" key="1">
    <citation type="journal article" date="2017" name="Genome Biol.">
        <title>Comparative genomics reveals high biological diversity and specific adaptations in the industrially and medically important fungal genus Aspergillus.</title>
        <authorList>
            <person name="de Vries R.P."/>
            <person name="Riley R."/>
            <person name="Wiebenga A."/>
            <person name="Aguilar-Osorio G."/>
            <person name="Amillis S."/>
            <person name="Uchima C.A."/>
            <person name="Anderluh G."/>
            <person name="Asadollahi M."/>
            <person name="Askin M."/>
            <person name="Barry K."/>
            <person name="Battaglia E."/>
            <person name="Bayram O."/>
            <person name="Benocci T."/>
            <person name="Braus-Stromeyer S.A."/>
            <person name="Caldana C."/>
            <person name="Canovas D."/>
            <person name="Cerqueira G.C."/>
            <person name="Chen F."/>
            <person name="Chen W."/>
            <person name="Choi C."/>
            <person name="Clum A."/>
            <person name="Dos Santos R.A."/>
            <person name="Damasio A.R."/>
            <person name="Diallinas G."/>
            <person name="Emri T."/>
            <person name="Fekete E."/>
            <person name="Flipphi M."/>
            <person name="Freyberg S."/>
            <person name="Gallo A."/>
            <person name="Gournas C."/>
            <person name="Habgood R."/>
            <person name="Hainaut M."/>
            <person name="Harispe M.L."/>
            <person name="Henrissat B."/>
            <person name="Hilden K.S."/>
            <person name="Hope R."/>
            <person name="Hossain A."/>
            <person name="Karabika E."/>
            <person name="Karaffa L."/>
            <person name="Karanyi Z."/>
            <person name="Krasevec N."/>
            <person name="Kuo A."/>
            <person name="Kusch H."/>
            <person name="LaButti K."/>
            <person name="Lagendijk E.L."/>
            <person name="Lapidus A."/>
            <person name="Levasseur A."/>
            <person name="Lindquist E."/>
            <person name="Lipzen A."/>
            <person name="Logrieco A.F."/>
            <person name="MacCabe A."/>
            <person name="Maekelae M.R."/>
            <person name="Malavazi I."/>
            <person name="Melin P."/>
            <person name="Meyer V."/>
            <person name="Mielnichuk N."/>
            <person name="Miskei M."/>
            <person name="Molnar A.P."/>
            <person name="Mule G."/>
            <person name="Ngan C.Y."/>
            <person name="Orejas M."/>
            <person name="Orosz E."/>
            <person name="Ouedraogo J.P."/>
            <person name="Overkamp K.M."/>
            <person name="Park H.-S."/>
            <person name="Perrone G."/>
            <person name="Piumi F."/>
            <person name="Punt P.J."/>
            <person name="Ram A.F."/>
            <person name="Ramon A."/>
            <person name="Rauscher S."/>
            <person name="Record E."/>
            <person name="Riano-Pachon D.M."/>
            <person name="Robert V."/>
            <person name="Roehrig J."/>
            <person name="Ruller R."/>
            <person name="Salamov A."/>
            <person name="Salih N.S."/>
            <person name="Samson R.A."/>
            <person name="Sandor E."/>
            <person name="Sanguinetti M."/>
            <person name="Schuetze T."/>
            <person name="Sepcic K."/>
            <person name="Shelest E."/>
            <person name="Sherlock G."/>
            <person name="Sophianopoulou V."/>
            <person name="Squina F.M."/>
            <person name="Sun H."/>
            <person name="Susca A."/>
            <person name="Todd R.B."/>
            <person name="Tsang A."/>
            <person name="Unkles S.E."/>
            <person name="van de Wiele N."/>
            <person name="van Rossen-Uffink D."/>
            <person name="Oliveira J.V."/>
            <person name="Vesth T.C."/>
            <person name="Visser J."/>
            <person name="Yu J.-H."/>
            <person name="Zhou M."/>
            <person name="Andersen M.R."/>
            <person name="Archer D.B."/>
            <person name="Baker S.E."/>
            <person name="Benoit I."/>
            <person name="Brakhage A.A."/>
            <person name="Braus G.H."/>
            <person name="Fischer R."/>
            <person name="Frisvad J.C."/>
            <person name="Goldman G.H."/>
            <person name="Houbraken J."/>
            <person name="Oakley B."/>
            <person name="Pocsi I."/>
            <person name="Scazzocchio C."/>
            <person name="Seiboth B."/>
            <person name="vanKuyk P.A."/>
            <person name="Wortman J."/>
            <person name="Dyer P.S."/>
            <person name="Grigoriev I.V."/>
        </authorList>
    </citation>
    <scope>NUCLEOTIDE SEQUENCE [LARGE SCALE GENOMIC DNA]</scope>
    <source>
        <strain evidence="3">CBS 101740 / IMI 381727 / IBT 21946</strain>
    </source>
</reference>